<dbReference type="OrthoDB" id="9802264at2"/>
<dbReference type="InterPro" id="IPR003593">
    <property type="entry name" value="AAA+_ATPase"/>
</dbReference>
<dbReference type="EMBL" id="RZYA01000011">
    <property type="protein sequence ID" value="RVU22389.1"/>
    <property type="molecule type" value="Genomic_DNA"/>
</dbReference>
<dbReference type="PANTHER" id="PTHR24220:SF685">
    <property type="entry name" value="ABC TRANSPORTER RELATED"/>
    <property type="match status" value="1"/>
</dbReference>
<keyword evidence="6" id="KW-1185">Reference proteome</keyword>
<evidence type="ECO:0000259" key="4">
    <source>
        <dbReference type="PROSITE" id="PS50893"/>
    </source>
</evidence>
<gene>
    <name evidence="5" type="ORF">EOT10_23460</name>
</gene>
<proteinExistence type="predicted"/>
<dbReference type="Pfam" id="PF00005">
    <property type="entry name" value="ABC_tran"/>
    <property type="match status" value="1"/>
</dbReference>
<keyword evidence="3 5" id="KW-0067">ATP-binding</keyword>
<dbReference type="InterPro" id="IPR003439">
    <property type="entry name" value="ABC_transporter-like_ATP-bd"/>
</dbReference>
<dbReference type="GO" id="GO:0098796">
    <property type="term" value="C:membrane protein complex"/>
    <property type="evidence" value="ECO:0007669"/>
    <property type="project" value="UniProtKB-ARBA"/>
</dbReference>
<dbReference type="GO" id="GO:0022857">
    <property type="term" value="F:transmembrane transporter activity"/>
    <property type="evidence" value="ECO:0007669"/>
    <property type="project" value="TreeGrafter"/>
</dbReference>
<keyword evidence="1" id="KW-0813">Transport</keyword>
<evidence type="ECO:0000256" key="1">
    <source>
        <dbReference type="ARBA" id="ARBA00022448"/>
    </source>
</evidence>
<dbReference type="GO" id="GO:0016887">
    <property type="term" value="F:ATP hydrolysis activity"/>
    <property type="evidence" value="ECO:0007669"/>
    <property type="project" value="InterPro"/>
</dbReference>
<dbReference type="InterPro" id="IPR017911">
    <property type="entry name" value="MacB-like_ATP-bd"/>
</dbReference>
<protein>
    <submittedName>
        <fullName evidence="5">ABC transporter ATP-binding protein</fullName>
    </submittedName>
</protein>
<dbReference type="Gene3D" id="3.40.50.300">
    <property type="entry name" value="P-loop containing nucleotide triphosphate hydrolases"/>
    <property type="match status" value="1"/>
</dbReference>
<name>A0A3S3UEN7_9ACTN</name>
<evidence type="ECO:0000313" key="5">
    <source>
        <dbReference type="EMBL" id="RVU22389.1"/>
    </source>
</evidence>
<dbReference type="GO" id="GO:0005886">
    <property type="term" value="C:plasma membrane"/>
    <property type="evidence" value="ECO:0007669"/>
    <property type="project" value="TreeGrafter"/>
</dbReference>
<dbReference type="InterPro" id="IPR017871">
    <property type="entry name" value="ABC_transporter-like_CS"/>
</dbReference>
<dbReference type="SUPFAM" id="SSF52540">
    <property type="entry name" value="P-loop containing nucleoside triphosphate hydrolases"/>
    <property type="match status" value="1"/>
</dbReference>
<evidence type="ECO:0000256" key="2">
    <source>
        <dbReference type="ARBA" id="ARBA00022741"/>
    </source>
</evidence>
<keyword evidence="2" id="KW-0547">Nucleotide-binding</keyword>
<dbReference type="Proteomes" id="UP000283128">
    <property type="component" value="Unassembled WGS sequence"/>
</dbReference>
<dbReference type="AlphaFoldDB" id="A0A3S3UEN7"/>
<dbReference type="CDD" id="cd03255">
    <property type="entry name" value="ABC_MJ0796_LolCDE_FtsE"/>
    <property type="match status" value="1"/>
</dbReference>
<dbReference type="GO" id="GO:0005524">
    <property type="term" value="F:ATP binding"/>
    <property type="evidence" value="ECO:0007669"/>
    <property type="project" value="UniProtKB-KW"/>
</dbReference>
<accession>A0A3S3UEN7</accession>
<dbReference type="PROSITE" id="PS50893">
    <property type="entry name" value="ABC_TRANSPORTER_2"/>
    <property type="match status" value="1"/>
</dbReference>
<dbReference type="PANTHER" id="PTHR24220">
    <property type="entry name" value="IMPORT ATP-BINDING PROTEIN"/>
    <property type="match status" value="1"/>
</dbReference>
<evidence type="ECO:0000313" key="6">
    <source>
        <dbReference type="Proteomes" id="UP000283128"/>
    </source>
</evidence>
<sequence length="262" mass="27715">MSTATRTRTAARVVDAVKVYGGGDTAVRALDGVSVGFEAGRFTAIMGPSGSGKSTLMHCAAGLDTLSAGSAFIGDTDLSALDDRRLTLLRRDRIGFVFQGFNLVPTLTVAENITLPMDLAGAKDGDASREWIDALVDVVGLRDRLHHRPSELSGGQQQRVAVARAFAGRPDVVFADEPTGNLDSRSGEEVLGLLGRAVRQMDRTVVMVTHDPVAAAHADEVVFLADGRLVDRMPDPTADKVLDRMKAFDASGGARREGEGPS</sequence>
<reference evidence="5 6" key="1">
    <citation type="submission" date="2019-01" db="EMBL/GenBank/DDBJ databases">
        <title>Genome sequences of Streptomyces and Rhizobium isolates collected from root and soil.</title>
        <authorList>
            <person name="Chhettri S."/>
            <person name="Sevigny J.L."/>
            <person name="Sen A."/>
            <person name="Ennis N."/>
            <person name="Tisa L."/>
        </authorList>
    </citation>
    <scope>NUCLEOTIDE SEQUENCE [LARGE SCALE GENOMIC DNA]</scope>
    <source>
        <strain evidence="5 6">San01</strain>
    </source>
</reference>
<comment type="caution">
    <text evidence="5">The sequence shown here is derived from an EMBL/GenBank/DDBJ whole genome shotgun (WGS) entry which is preliminary data.</text>
</comment>
<dbReference type="FunFam" id="3.40.50.300:FF:000032">
    <property type="entry name" value="Export ABC transporter ATP-binding protein"/>
    <property type="match status" value="1"/>
</dbReference>
<dbReference type="PROSITE" id="PS00211">
    <property type="entry name" value="ABC_TRANSPORTER_1"/>
    <property type="match status" value="1"/>
</dbReference>
<dbReference type="InterPro" id="IPR027417">
    <property type="entry name" value="P-loop_NTPase"/>
</dbReference>
<feature type="domain" description="ABC transporter" evidence="4">
    <location>
        <begin position="11"/>
        <end position="251"/>
    </location>
</feature>
<dbReference type="InterPro" id="IPR015854">
    <property type="entry name" value="ABC_transpr_LolD-like"/>
</dbReference>
<dbReference type="SMART" id="SM00382">
    <property type="entry name" value="AAA"/>
    <property type="match status" value="1"/>
</dbReference>
<dbReference type="RefSeq" id="WP_127830259.1">
    <property type="nucleotide sequence ID" value="NZ_RZYA01000011.1"/>
</dbReference>
<organism evidence="5 6">
    <name type="scientific">Streptomyces antnestii</name>
    <dbReference type="NCBI Taxonomy" id="2494256"/>
    <lineage>
        <taxon>Bacteria</taxon>
        <taxon>Bacillati</taxon>
        <taxon>Actinomycetota</taxon>
        <taxon>Actinomycetes</taxon>
        <taxon>Kitasatosporales</taxon>
        <taxon>Streptomycetaceae</taxon>
        <taxon>Streptomyces</taxon>
    </lineage>
</organism>
<evidence type="ECO:0000256" key="3">
    <source>
        <dbReference type="ARBA" id="ARBA00022840"/>
    </source>
</evidence>